<keyword evidence="1" id="KW-0245">EGF-like domain</keyword>
<dbReference type="PANTHER" id="PTHR46534:SF1">
    <property type="entry name" value="IGGFC-BINDING PROTEIN N-TERMINAL DOMAIN-CONTAINING PROTEIN"/>
    <property type="match status" value="1"/>
</dbReference>
<dbReference type="Gene3D" id="2.10.25.10">
    <property type="entry name" value="Laminin"/>
    <property type="match status" value="1"/>
</dbReference>
<organism evidence="4 5">
    <name type="scientific">Mytilus coruscus</name>
    <name type="common">Sea mussel</name>
    <dbReference type="NCBI Taxonomy" id="42192"/>
    <lineage>
        <taxon>Eukaryota</taxon>
        <taxon>Metazoa</taxon>
        <taxon>Spiralia</taxon>
        <taxon>Lophotrochozoa</taxon>
        <taxon>Mollusca</taxon>
        <taxon>Bivalvia</taxon>
        <taxon>Autobranchia</taxon>
        <taxon>Pteriomorphia</taxon>
        <taxon>Mytilida</taxon>
        <taxon>Mytiloidea</taxon>
        <taxon>Mytilidae</taxon>
        <taxon>Mytilinae</taxon>
        <taxon>Mytilus</taxon>
    </lineage>
</organism>
<gene>
    <name evidence="4" type="ORF">MCOR_58323</name>
</gene>
<dbReference type="AlphaFoldDB" id="A0A6J8F1L2"/>
<dbReference type="SUPFAM" id="SSF57196">
    <property type="entry name" value="EGF/Laminin"/>
    <property type="match status" value="1"/>
</dbReference>
<feature type="domain" description="EGF-like" evidence="3">
    <location>
        <begin position="318"/>
        <end position="354"/>
    </location>
</feature>
<proteinExistence type="predicted"/>
<feature type="chain" id="PRO_5027028025" description="EGF-like domain-containing protein" evidence="2">
    <location>
        <begin position="20"/>
        <end position="757"/>
    </location>
</feature>
<accession>A0A6J8F1L2</accession>
<reference evidence="4 5" key="1">
    <citation type="submission" date="2020-06" db="EMBL/GenBank/DDBJ databases">
        <authorList>
            <person name="Li R."/>
            <person name="Bekaert M."/>
        </authorList>
    </citation>
    <scope>NUCLEOTIDE SEQUENCE [LARGE SCALE GENOMIC DNA]</scope>
    <source>
        <strain evidence="5">wild</strain>
    </source>
</reference>
<feature type="signal peptide" evidence="2">
    <location>
        <begin position="1"/>
        <end position="19"/>
    </location>
</feature>
<dbReference type="OrthoDB" id="6074332at2759"/>
<protein>
    <recommendedName>
        <fullName evidence="3">EGF-like domain-containing protein</fullName>
    </recommendedName>
</protein>
<sequence>MLPSCNMLLFFLIWITAYGNTLTISSTVNITDLDFEIFTGLTINSSCENTHQCFGKLVCFNGQCQCSENHIWNGTNCNGEKTFKSKCKQTAECETTLFCIYGTCQCAHMNYWNRNNCVTKKIFNDTCVNSNECRGKLFCQNGECQCPIDLFWNGNKCIFKHFEWQSCSSSMECAENLECRESLCQCSETEYWDNSKCSSRKSVNDACMKEGECGNTLYCARSVCQCASSDYWTGSTCSIKKDEHALCNSSLECKAKLQCKTNHCVCCEQDFWNGQLCERKRNITAQCQESVQCQDTLHCIRGTCQCDVTEYWTQTACAKNMCAIEQCLNGGKCQITEKRHTCVCTDGYLGEKCQYGDGREKYFLLIFHQTYSTPSPRILPTVNRMVKLSVFYFENNKNITVTLNSADNHYTLDSSVLMTDGLHQAGAEIHSNVPITLYGFLFVRDQSEGFFVLPTRYASTEYLIPSFTPYSVSYRSVFCLSSVYANTVIRIHFKIKDGTIEYDNMQYSNNQTLTLVLNKYTTFQISHTTDLTGTLIITSKPVVVVSGNIYNFINGRANVQPFIEMVLPTNQLDNVYIIPHLNYRLENTVRVIAVNDTNVALKNGNSRTRNVLKSRNFLDYLHTTISYVSSASDVMVHIYPHELSNAHGDAFMMTIPGINQYLYDYDFMVPTDFESFISITVPTDAVDGFVLDGNFVNLKNIFSISDGEHRFSSFSIPISSGPHHITHRDKTRFGVWIYGNYTSYEAYGYPAGMAFKT</sequence>
<dbReference type="PROSITE" id="PS01186">
    <property type="entry name" value="EGF_2"/>
    <property type="match status" value="1"/>
</dbReference>
<dbReference type="PROSITE" id="PS50026">
    <property type="entry name" value="EGF_3"/>
    <property type="match status" value="1"/>
</dbReference>
<dbReference type="PANTHER" id="PTHR46534">
    <property type="entry name" value="IGGFC_BINDING DOMAIN-CONTAINING PROTEIN"/>
    <property type="match status" value="1"/>
</dbReference>
<evidence type="ECO:0000256" key="2">
    <source>
        <dbReference type="SAM" id="SignalP"/>
    </source>
</evidence>
<keyword evidence="1" id="KW-1015">Disulfide bond</keyword>
<dbReference type="EMBL" id="CACVKT020010438">
    <property type="protein sequence ID" value="CAC5426634.1"/>
    <property type="molecule type" value="Genomic_DNA"/>
</dbReference>
<evidence type="ECO:0000259" key="3">
    <source>
        <dbReference type="PROSITE" id="PS50026"/>
    </source>
</evidence>
<comment type="caution">
    <text evidence="1">Lacks conserved residue(s) required for the propagation of feature annotation.</text>
</comment>
<dbReference type="SMART" id="SM00181">
    <property type="entry name" value="EGF"/>
    <property type="match status" value="1"/>
</dbReference>
<keyword evidence="2" id="KW-0732">Signal</keyword>
<evidence type="ECO:0000256" key="1">
    <source>
        <dbReference type="PROSITE-ProRule" id="PRU00076"/>
    </source>
</evidence>
<feature type="disulfide bond" evidence="1">
    <location>
        <begin position="344"/>
        <end position="353"/>
    </location>
</feature>
<dbReference type="Proteomes" id="UP000507470">
    <property type="component" value="Unassembled WGS sequence"/>
</dbReference>
<dbReference type="InterPro" id="IPR035234">
    <property type="entry name" value="IgGFc-bd_N"/>
</dbReference>
<evidence type="ECO:0000313" key="5">
    <source>
        <dbReference type="Proteomes" id="UP000507470"/>
    </source>
</evidence>
<keyword evidence="5" id="KW-1185">Reference proteome</keyword>
<dbReference type="PROSITE" id="PS00022">
    <property type="entry name" value="EGF_1"/>
    <property type="match status" value="1"/>
</dbReference>
<evidence type="ECO:0000313" key="4">
    <source>
        <dbReference type="EMBL" id="CAC5426634.1"/>
    </source>
</evidence>
<dbReference type="InterPro" id="IPR000742">
    <property type="entry name" value="EGF"/>
</dbReference>
<name>A0A6J8F1L2_MYTCO</name>
<dbReference type="Pfam" id="PF17517">
    <property type="entry name" value="IgGFc_binding"/>
    <property type="match status" value="1"/>
</dbReference>